<accession>A0A1X1ZGR2</accession>
<protein>
    <recommendedName>
        <fullName evidence="3">Abi family protein</fullName>
    </recommendedName>
</protein>
<keyword evidence="2" id="KW-1185">Reference proteome</keyword>
<comment type="caution">
    <text evidence="1">The sequence shown here is derived from an EMBL/GenBank/DDBJ whole genome shotgun (WGS) entry which is preliminary data.</text>
</comment>
<dbReference type="Pfam" id="PF07751">
    <property type="entry name" value="Abi_2"/>
    <property type="match status" value="1"/>
</dbReference>
<dbReference type="EMBL" id="LQPI01000033">
    <property type="protein sequence ID" value="ORW22490.1"/>
    <property type="molecule type" value="Genomic_DNA"/>
</dbReference>
<proteinExistence type="predicted"/>
<organism evidence="1 2">
    <name type="scientific">Mycolicibacter nonchromogenicus</name>
    <name type="common">Mycobacterium nonchromogenicum</name>
    <dbReference type="NCBI Taxonomy" id="1782"/>
    <lineage>
        <taxon>Bacteria</taxon>
        <taxon>Bacillati</taxon>
        <taxon>Actinomycetota</taxon>
        <taxon>Actinomycetes</taxon>
        <taxon>Mycobacteriales</taxon>
        <taxon>Mycobacteriaceae</taxon>
        <taxon>Mycolicibacter</taxon>
    </lineage>
</organism>
<dbReference type="RefSeq" id="WP_085138160.1">
    <property type="nucleotide sequence ID" value="NZ_LQPI01000033.1"/>
</dbReference>
<evidence type="ECO:0000313" key="2">
    <source>
        <dbReference type="Proteomes" id="UP000193108"/>
    </source>
</evidence>
<sequence>MPVQPIKPWLSITDQIAKLTLRGMNVADDASAAHWLSAVGYYRLSGYWYPFRELDTTGQSRRLSTFVDGTTFGEVVGLYEFDRHLKTQVQSGLERIEVALRSQIGHQLGAIDPMAHTDARHFRPTFDHATWHRTAQRRVDRARGRDEFVDHHDAVYGGQLPIWVLTDVLDFSDLSKLYAGLKSIDQKAIGDWFGVSPHPSASKSQRRRWRDNHPLVNWLEHMSIVRNICAHHGRLWNRRLTPIGTSSRVRHLTDFDALPIDQVQIERVYGTICVITVLLEAISPGSQWRTGVDELVTTSFADFQLRNPGEMEYTARGT</sequence>
<dbReference type="Proteomes" id="UP000193108">
    <property type="component" value="Unassembled WGS sequence"/>
</dbReference>
<evidence type="ECO:0000313" key="1">
    <source>
        <dbReference type="EMBL" id="ORW22490.1"/>
    </source>
</evidence>
<dbReference type="InterPro" id="IPR011664">
    <property type="entry name" value="Abi_system_AbiD/AbiF-like"/>
</dbReference>
<name>A0A1X1ZGR2_MYCNO</name>
<evidence type="ECO:0008006" key="3">
    <source>
        <dbReference type="Google" id="ProtNLM"/>
    </source>
</evidence>
<gene>
    <name evidence="1" type="ORF">AWC18_06770</name>
</gene>
<reference evidence="1 2" key="1">
    <citation type="submission" date="2016-01" db="EMBL/GenBank/DDBJ databases">
        <title>The new phylogeny of the genus Mycobacterium.</title>
        <authorList>
            <person name="Tarcisio F."/>
            <person name="Conor M."/>
            <person name="Antonella G."/>
            <person name="Elisabetta G."/>
            <person name="Giulia F.S."/>
            <person name="Sara T."/>
            <person name="Anna F."/>
            <person name="Clotilde B."/>
            <person name="Roberto B."/>
            <person name="Veronica D.S."/>
            <person name="Fabio R."/>
            <person name="Monica P."/>
            <person name="Olivier J."/>
            <person name="Enrico T."/>
            <person name="Nicola S."/>
        </authorList>
    </citation>
    <scope>NUCLEOTIDE SEQUENCE [LARGE SCALE GENOMIC DNA]</scope>
    <source>
        <strain evidence="1 2">DSM 44164</strain>
    </source>
</reference>
<dbReference type="AlphaFoldDB" id="A0A1X1ZGR2"/>